<accession>A0A917J5Z5</accession>
<evidence type="ECO:0000259" key="1">
    <source>
        <dbReference type="Pfam" id="PF04264"/>
    </source>
</evidence>
<dbReference type="SUPFAM" id="SSF101874">
    <property type="entry name" value="YceI-like"/>
    <property type="match status" value="1"/>
</dbReference>
<dbReference type="EMBL" id="BMDO01000001">
    <property type="protein sequence ID" value="GGI49141.1"/>
    <property type="molecule type" value="Genomic_DNA"/>
</dbReference>
<name>A0A917J5Z5_9SPHI</name>
<keyword evidence="3" id="KW-1185">Reference proteome</keyword>
<comment type="caution">
    <text evidence="2">The sequence shown here is derived from an EMBL/GenBank/DDBJ whole genome shotgun (WGS) entry which is preliminary data.</text>
</comment>
<reference evidence="2" key="2">
    <citation type="submission" date="2020-09" db="EMBL/GenBank/DDBJ databases">
        <authorList>
            <person name="Sun Q."/>
            <person name="Sedlacek I."/>
        </authorList>
    </citation>
    <scope>NUCLEOTIDE SEQUENCE</scope>
    <source>
        <strain evidence="2">CCM 8711</strain>
    </source>
</reference>
<gene>
    <name evidence="2" type="ORF">GCM10011425_03530</name>
</gene>
<organism evidence="2 3">
    <name type="scientific">Mucilaginibacter galii</name>
    <dbReference type="NCBI Taxonomy" id="2005073"/>
    <lineage>
        <taxon>Bacteria</taxon>
        <taxon>Pseudomonadati</taxon>
        <taxon>Bacteroidota</taxon>
        <taxon>Sphingobacteriia</taxon>
        <taxon>Sphingobacteriales</taxon>
        <taxon>Sphingobacteriaceae</taxon>
        <taxon>Mucilaginibacter</taxon>
    </lineage>
</organism>
<proteinExistence type="predicted"/>
<dbReference type="InterPro" id="IPR007372">
    <property type="entry name" value="Lipid/polyisoprenoid-bd_YceI"/>
</dbReference>
<dbReference type="InterPro" id="IPR036761">
    <property type="entry name" value="TTHA0802/YceI-like_sf"/>
</dbReference>
<dbReference type="RefSeq" id="WP_188413226.1">
    <property type="nucleotide sequence ID" value="NZ_BMDO01000001.1"/>
</dbReference>
<protein>
    <recommendedName>
        <fullName evidence="1">Lipid/polyisoprenoid-binding YceI-like domain-containing protein</fullName>
    </recommendedName>
</protein>
<sequence>MKYIAIILIAWLHINQAVQGTYVSKNARVNLYSKAPLEDIDATSQKGTSVFNAATGDLAFSVPIRSFVFEKSLMQEHFNENYMESDKYPNASFKGKIQQLPNLSKNGTYPVTVTGTFETHGVKQARTITGKIMVNDGSISMTAEFMVLCKDHKIDIPTIVFKNIAESIRIQVAASYTLYQPKN</sequence>
<dbReference type="AlphaFoldDB" id="A0A917J5Z5"/>
<feature type="domain" description="Lipid/polyisoprenoid-binding YceI-like" evidence="1">
    <location>
        <begin position="46"/>
        <end position="174"/>
    </location>
</feature>
<dbReference type="Pfam" id="PF04264">
    <property type="entry name" value="YceI"/>
    <property type="match status" value="1"/>
</dbReference>
<evidence type="ECO:0000313" key="2">
    <source>
        <dbReference type="EMBL" id="GGI49141.1"/>
    </source>
</evidence>
<reference evidence="2" key="1">
    <citation type="journal article" date="2014" name="Int. J. Syst. Evol. Microbiol.">
        <title>Complete genome sequence of Corynebacterium casei LMG S-19264T (=DSM 44701T), isolated from a smear-ripened cheese.</title>
        <authorList>
            <consortium name="US DOE Joint Genome Institute (JGI-PGF)"/>
            <person name="Walter F."/>
            <person name="Albersmeier A."/>
            <person name="Kalinowski J."/>
            <person name="Ruckert C."/>
        </authorList>
    </citation>
    <scope>NUCLEOTIDE SEQUENCE</scope>
    <source>
        <strain evidence="2">CCM 8711</strain>
    </source>
</reference>
<dbReference type="Proteomes" id="UP000662074">
    <property type="component" value="Unassembled WGS sequence"/>
</dbReference>
<evidence type="ECO:0000313" key="3">
    <source>
        <dbReference type="Proteomes" id="UP000662074"/>
    </source>
</evidence>
<dbReference type="Gene3D" id="2.40.128.110">
    <property type="entry name" value="Lipid/polyisoprenoid-binding, YceI-like"/>
    <property type="match status" value="1"/>
</dbReference>